<dbReference type="RefSeq" id="WP_272084758.1">
    <property type="nucleotide sequence ID" value="NZ_JAQNDL010000001.1"/>
</dbReference>
<sequence length="61" mass="6567">MTLDNAAIPREHRPACADGLRRIMTLANAAIPREHPPHRSIAPLHGTLTAHRATVRALAAS</sequence>
<organism evidence="1 2">
    <name type="scientific">Nannocystis bainbridge</name>
    <dbReference type="NCBI Taxonomy" id="2995303"/>
    <lineage>
        <taxon>Bacteria</taxon>
        <taxon>Pseudomonadati</taxon>
        <taxon>Myxococcota</taxon>
        <taxon>Polyangia</taxon>
        <taxon>Nannocystales</taxon>
        <taxon>Nannocystaceae</taxon>
        <taxon>Nannocystis</taxon>
    </lineage>
</organism>
<dbReference type="Proteomes" id="UP001221686">
    <property type="component" value="Unassembled WGS sequence"/>
</dbReference>
<keyword evidence="2" id="KW-1185">Reference proteome</keyword>
<protein>
    <submittedName>
        <fullName evidence="1">Uncharacterized protein</fullName>
    </submittedName>
</protein>
<dbReference type="EMBL" id="JAQNDL010000001">
    <property type="protein sequence ID" value="MDC0716313.1"/>
    <property type="molecule type" value="Genomic_DNA"/>
</dbReference>
<comment type="caution">
    <text evidence="1">The sequence shown here is derived from an EMBL/GenBank/DDBJ whole genome shotgun (WGS) entry which is preliminary data.</text>
</comment>
<accession>A0ABT5DUB5</accession>
<name>A0ABT5DUB5_9BACT</name>
<evidence type="ECO:0000313" key="1">
    <source>
        <dbReference type="EMBL" id="MDC0716313.1"/>
    </source>
</evidence>
<reference evidence="1 2" key="1">
    <citation type="submission" date="2022-11" db="EMBL/GenBank/DDBJ databases">
        <title>Minimal conservation of predation-associated metabolite biosynthetic gene clusters underscores biosynthetic potential of Myxococcota including descriptions for ten novel species: Archangium lansinium sp. nov., Myxococcus landrumus sp. nov., Nannocystis bai.</title>
        <authorList>
            <person name="Ahearne A."/>
            <person name="Stevens C."/>
            <person name="Dowd S."/>
        </authorList>
    </citation>
    <scope>NUCLEOTIDE SEQUENCE [LARGE SCALE GENOMIC DNA]</scope>
    <source>
        <strain evidence="1 2">BB15-2</strain>
    </source>
</reference>
<proteinExistence type="predicted"/>
<evidence type="ECO:0000313" key="2">
    <source>
        <dbReference type="Proteomes" id="UP001221686"/>
    </source>
</evidence>
<gene>
    <name evidence="1" type="ORF">POL25_05385</name>
</gene>